<keyword evidence="2 4" id="KW-0032">Aminotransferase</keyword>
<comment type="similarity">
    <text evidence="4">Belongs to the class-I pyridoxal-phosphate-dependent aminotransferase family.</text>
</comment>
<dbReference type="CDD" id="cd00609">
    <property type="entry name" value="AAT_like"/>
    <property type="match status" value="1"/>
</dbReference>
<gene>
    <name evidence="6" type="ORF">Airi02_026660</name>
</gene>
<comment type="cofactor">
    <cofactor evidence="1 4">
        <name>pyridoxal 5'-phosphate</name>
        <dbReference type="ChEBI" id="CHEBI:597326"/>
    </cofactor>
</comment>
<dbReference type="SUPFAM" id="SSF53383">
    <property type="entry name" value="PLP-dependent transferases"/>
    <property type="match status" value="1"/>
</dbReference>
<dbReference type="EMBL" id="BSTK01000003">
    <property type="protein sequence ID" value="GLY84737.1"/>
    <property type="molecule type" value="Genomic_DNA"/>
</dbReference>
<dbReference type="Pfam" id="PF00155">
    <property type="entry name" value="Aminotran_1_2"/>
    <property type="match status" value="1"/>
</dbReference>
<dbReference type="InterPro" id="IPR015421">
    <property type="entry name" value="PyrdxlP-dep_Trfase_major"/>
</dbReference>
<dbReference type="NCBIfam" id="TIGR03539">
    <property type="entry name" value="DapC_actino"/>
    <property type="match status" value="1"/>
</dbReference>
<evidence type="ECO:0000313" key="7">
    <source>
        <dbReference type="Proteomes" id="UP001165074"/>
    </source>
</evidence>
<feature type="domain" description="Aminotransferase class I/classII large" evidence="5">
    <location>
        <begin position="27"/>
        <end position="359"/>
    </location>
</feature>
<dbReference type="RefSeq" id="WP_432705917.1">
    <property type="nucleotide sequence ID" value="NZ_BSTK01000003.1"/>
</dbReference>
<accession>A0A9W6S332</accession>
<dbReference type="InterPro" id="IPR015422">
    <property type="entry name" value="PyrdxlP-dep_Trfase_small"/>
</dbReference>
<protein>
    <recommendedName>
        <fullName evidence="4">Aminotransferase</fullName>
        <ecNumber evidence="4">2.6.1.-</ecNumber>
    </recommendedName>
</protein>
<dbReference type="GO" id="GO:0030170">
    <property type="term" value="F:pyridoxal phosphate binding"/>
    <property type="evidence" value="ECO:0007669"/>
    <property type="project" value="InterPro"/>
</dbReference>
<dbReference type="InterPro" id="IPR050881">
    <property type="entry name" value="LL-DAP_aminotransferase"/>
</dbReference>
<evidence type="ECO:0000313" key="6">
    <source>
        <dbReference type="EMBL" id="GLY84737.1"/>
    </source>
</evidence>
<evidence type="ECO:0000256" key="2">
    <source>
        <dbReference type="ARBA" id="ARBA00022576"/>
    </source>
</evidence>
<sequence>MIKTLPDFPWDLLAPYKHQAQQHPDGIVDLSIGTPVDPTPELVRRALAEAADAPGYPATYGTPALREAAAGWLGRRLGVTADPAAILPVIGTKELVAWLPTLLGAGAGDTVAIPTLAYPTYDVGARLAGATSLAVDGLLGLGPATPKILWINSPSNPTGQVLPAEHLRKVVTWARERGVILISDECYAELGWEAEPVSVLRSDVCGDDHTGLLAVHSLSKRSNLAGYRAGFVAGDPVLVKELLEVRKHAGMIMPAPVQAAMTVALEDDEHVEEQRARYARRRESLRTAFEAYGFRVDHSEGGLYLWLTRDEPCWDTVKTLSELGILVAPGEFYGARGAQHVRVAFTATDERVAAAVTRLTG</sequence>
<reference evidence="6" key="1">
    <citation type="submission" date="2023-03" db="EMBL/GenBank/DDBJ databases">
        <title>Actinoallomurus iriomotensis NBRC 103684.</title>
        <authorList>
            <person name="Ichikawa N."/>
            <person name="Sato H."/>
            <person name="Tonouchi N."/>
        </authorList>
    </citation>
    <scope>NUCLEOTIDE SEQUENCE</scope>
    <source>
        <strain evidence="6">NBRC 103684</strain>
    </source>
</reference>
<dbReference type="InterPro" id="IPR015424">
    <property type="entry name" value="PyrdxlP-dep_Trfase"/>
</dbReference>
<dbReference type="InterPro" id="IPR004838">
    <property type="entry name" value="NHTrfase_class1_PyrdxlP-BS"/>
</dbReference>
<evidence type="ECO:0000256" key="4">
    <source>
        <dbReference type="RuleBase" id="RU000481"/>
    </source>
</evidence>
<dbReference type="PANTHER" id="PTHR42832">
    <property type="entry name" value="AMINO ACID AMINOTRANSFERASE"/>
    <property type="match status" value="1"/>
</dbReference>
<comment type="caution">
    <text evidence="6">The sequence shown here is derived from an EMBL/GenBank/DDBJ whole genome shotgun (WGS) entry which is preliminary data.</text>
</comment>
<evidence type="ECO:0000256" key="3">
    <source>
        <dbReference type="ARBA" id="ARBA00022679"/>
    </source>
</evidence>
<dbReference type="InterPro" id="IPR004839">
    <property type="entry name" value="Aminotransferase_I/II_large"/>
</dbReference>
<keyword evidence="7" id="KW-1185">Reference proteome</keyword>
<dbReference type="EC" id="2.6.1.-" evidence="4"/>
<dbReference type="InterPro" id="IPR019880">
    <property type="entry name" value="OxyQ"/>
</dbReference>
<name>A0A9W6S332_9ACTN</name>
<evidence type="ECO:0000256" key="1">
    <source>
        <dbReference type="ARBA" id="ARBA00001933"/>
    </source>
</evidence>
<dbReference type="Gene3D" id="3.40.640.10">
    <property type="entry name" value="Type I PLP-dependent aspartate aminotransferase-like (Major domain)"/>
    <property type="match status" value="1"/>
</dbReference>
<keyword evidence="3 4" id="KW-0808">Transferase</keyword>
<evidence type="ECO:0000259" key="5">
    <source>
        <dbReference type="Pfam" id="PF00155"/>
    </source>
</evidence>
<dbReference type="GO" id="GO:0008483">
    <property type="term" value="F:transaminase activity"/>
    <property type="evidence" value="ECO:0007669"/>
    <property type="project" value="UniProtKB-KW"/>
</dbReference>
<dbReference type="Gene3D" id="3.90.1150.10">
    <property type="entry name" value="Aspartate Aminotransferase, domain 1"/>
    <property type="match status" value="1"/>
</dbReference>
<dbReference type="Proteomes" id="UP001165074">
    <property type="component" value="Unassembled WGS sequence"/>
</dbReference>
<dbReference type="PROSITE" id="PS00105">
    <property type="entry name" value="AA_TRANSFER_CLASS_1"/>
    <property type="match status" value="1"/>
</dbReference>
<dbReference type="AlphaFoldDB" id="A0A9W6S332"/>
<proteinExistence type="inferred from homology"/>
<dbReference type="PANTHER" id="PTHR42832:SF3">
    <property type="entry name" value="L-GLUTAMINE--4-(METHYLSULFANYL)-2-OXOBUTANOATE AMINOTRANSFERASE"/>
    <property type="match status" value="1"/>
</dbReference>
<organism evidence="6 7">
    <name type="scientific">Actinoallomurus iriomotensis</name>
    <dbReference type="NCBI Taxonomy" id="478107"/>
    <lineage>
        <taxon>Bacteria</taxon>
        <taxon>Bacillati</taxon>
        <taxon>Actinomycetota</taxon>
        <taxon>Actinomycetes</taxon>
        <taxon>Streptosporangiales</taxon>
        <taxon>Thermomonosporaceae</taxon>
        <taxon>Actinoallomurus</taxon>
    </lineage>
</organism>